<evidence type="ECO:0000313" key="3">
    <source>
        <dbReference type="EMBL" id="KAA8915959.1"/>
    </source>
</evidence>
<dbReference type="GO" id="GO:0010508">
    <property type="term" value="P:positive regulation of autophagy"/>
    <property type="evidence" value="ECO:0007669"/>
    <property type="project" value="TreeGrafter"/>
</dbReference>
<dbReference type="AlphaFoldDB" id="A0A642V8C1"/>
<feature type="region of interest" description="Disordered" evidence="2">
    <location>
        <begin position="173"/>
        <end position="197"/>
    </location>
</feature>
<dbReference type="GO" id="GO:1990130">
    <property type="term" value="C:GATOR1 complex"/>
    <property type="evidence" value="ECO:0007669"/>
    <property type="project" value="TreeGrafter"/>
</dbReference>
<dbReference type="PANTHER" id="PTHR12991">
    <property type="entry name" value="NITROGEN PERMEASE REGULATOR 2/TUMOR SUPPRESSOR CANDIDATE 4"/>
    <property type="match status" value="1"/>
</dbReference>
<dbReference type="Pfam" id="PF06218">
    <property type="entry name" value="NPR2"/>
    <property type="match status" value="1"/>
</dbReference>
<evidence type="ECO:0000256" key="2">
    <source>
        <dbReference type="SAM" id="MobiDB-lite"/>
    </source>
</evidence>
<accession>A0A642V8C1</accession>
<protein>
    <recommendedName>
        <fullName evidence="5">Nitrogen permease regulator 2</fullName>
    </recommendedName>
</protein>
<comment type="similarity">
    <text evidence="1">Belongs to the NPR2 family.</text>
</comment>
<comment type="caution">
    <text evidence="3">The sequence shown here is derived from an EMBL/GenBank/DDBJ whole genome shotgun (WGS) entry which is preliminary data.</text>
</comment>
<organism evidence="3 4">
    <name type="scientific">Trichomonascus ciferrii</name>
    <dbReference type="NCBI Taxonomy" id="44093"/>
    <lineage>
        <taxon>Eukaryota</taxon>
        <taxon>Fungi</taxon>
        <taxon>Dikarya</taxon>
        <taxon>Ascomycota</taxon>
        <taxon>Saccharomycotina</taxon>
        <taxon>Dipodascomycetes</taxon>
        <taxon>Dipodascales</taxon>
        <taxon>Trichomonascaceae</taxon>
        <taxon>Trichomonascus</taxon>
        <taxon>Trichomonascus ciferrii complex</taxon>
    </lineage>
</organism>
<feature type="compositionally biased region" description="Polar residues" evidence="2">
    <location>
        <begin position="173"/>
        <end position="185"/>
    </location>
</feature>
<reference evidence="3" key="1">
    <citation type="journal article" date="2019" name="G3 (Bethesda)">
        <title>Genome Assemblies of Two Rare Opportunistic Yeast Pathogens: Diutina rugosa (syn. Candida rugosa) and Trichomonascus ciferrii (syn. Candida ciferrii).</title>
        <authorList>
            <person name="Mixao V."/>
            <person name="Saus E."/>
            <person name="Hansen A.P."/>
            <person name="Lass-Florl C."/>
            <person name="Gabaldon T."/>
        </authorList>
    </citation>
    <scope>NUCLEOTIDE SEQUENCE</scope>
    <source>
        <strain evidence="3">CBS 4856</strain>
    </source>
</reference>
<evidence type="ECO:0000256" key="1">
    <source>
        <dbReference type="ARBA" id="ARBA00008433"/>
    </source>
</evidence>
<dbReference type="OrthoDB" id="338854at2759"/>
<dbReference type="GO" id="GO:0005096">
    <property type="term" value="F:GTPase activator activity"/>
    <property type="evidence" value="ECO:0007669"/>
    <property type="project" value="TreeGrafter"/>
</dbReference>
<dbReference type="GO" id="GO:0005774">
    <property type="term" value="C:vacuolar membrane"/>
    <property type="evidence" value="ECO:0007669"/>
    <property type="project" value="TreeGrafter"/>
</dbReference>
<dbReference type="EMBL" id="SWFS01000129">
    <property type="protein sequence ID" value="KAA8915959.1"/>
    <property type="molecule type" value="Genomic_DNA"/>
</dbReference>
<dbReference type="GO" id="GO:1904262">
    <property type="term" value="P:negative regulation of TORC1 signaling"/>
    <property type="evidence" value="ECO:0007669"/>
    <property type="project" value="TreeGrafter"/>
</dbReference>
<sequence length="333" mass="38372">MFMALEEQSRFLSKSSSLTTISSIIEQIYQDLNNYSECMIPIDDSNTVNMKLFPLVPAPPELKPYHVPISTVQLERLMDENWDPTMEKIIPYINGINCIRQIAELADADYSLTNQCIQHLVHYKCLVIVDLFQFSNIYAPTSDVSLFLADPDMYKECQAYICYPNEQQGRNRLASQGSSHFSGSQVHEPASFSSSSSFSTYRGGGVPGGRLLGQATLFWLYKSLHQGQSVREWYLEHRKLLQGIDVRRFISFGVIKGLLYRVHSYPIYEKRTRHHHTHHHKDAPKESEEIEHMLYRIMHRPKHFDSICTSLKLPKKDVEAILQKKGDWTVVSA</sequence>
<keyword evidence="4" id="KW-1185">Reference proteome</keyword>
<gene>
    <name evidence="3" type="ORF">TRICI_001876</name>
</gene>
<proteinExistence type="inferred from homology"/>
<name>A0A642V8C1_9ASCO</name>
<evidence type="ECO:0008006" key="5">
    <source>
        <dbReference type="Google" id="ProtNLM"/>
    </source>
</evidence>
<evidence type="ECO:0000313" key="4">
    <source>
        <dbReference type="Proteomes" id="UP000761534"/>
    </source>
</evidence>
<dbReference type="VEuPathDB" id="FungiDB:TRICI_001876"/>
<dbReference type="Proteomes" id="UP000761534">
    <property type="component" value="Unassembled WGS sequence"/>
</dbReference>
<dbReference type="InterPro" id="IPR009348">
    <property type="entry name" value="NPR2-like"/>
</dbReference>
<dbReference type="PANTHER" id="PTHR12991:SF10">
    <property type="entry name" value="GATOR COMPLEX PROTEIN NPRL2"/>
    <property type="match status" value="1"/>
</dbReference>